<feature type="compositionally biased region" description="Low complexity" evidence="1">
    <location>
        <begin position="532"/>
        <end position="548"/>
    </location>
</feature>
<dbReference type="EMBL" id="JAEFBJ010000011">
    <property type="protein sequence ID" value="KAG7556310.1"/>
    <property type="molecule type" value="Genomic_DNA"/>
</dbReference>
<feature type="compositionally biased region" description="Low complexity" evidence="1">
    <location>
        <begin position="36"/>
        <end position="47"/>
    </location>
</feature>
<comment type="caution">
    <text evidence="3">The sequence shown here is derived from an EMBL/GenBank/DDBJ whole genome shotgun (WGS) entry which is preliminary data.</text>
</comment>
<organism evidence="3 4">
    <name type="scientific">Arabidopsis suecica</name>
    <name type="common">Swedish thale-cress</name>
    <name type="synonym">Cardaminopsis suecica</name>
    <dbReference type="NCBI Taxonomy" id="45249"/>
    <lineage>
        <taxon>Eukaryota</taxon>
        <taxon>Viridiplantae</taxon>
        <taxon>Streptophyta</taxon>
        <taxon>Embryophyta</taxon>
        <taxon>Tracheophyta</taxon>
        <taxon>Spermatophyta</taxon>
        <taxon>Magnoliopsida</taxon>
        <taxon>eudicotyledons</taxon>
        <taxon>Gunneridae</taxon>
        <taxon>Pentapetalae</taxon>
        <taxon>rosids</taxon>
        <taxon>malvids</taxon>
        <taxon>Brassicales</taxon>
        <taxon>Brassicaceae</taxon>
        <taxon>Camelineae</taxon>
        <taxon>Arabidopsis</taxon>
    </lineage>
</organism>
<proteinExistence type="predicted"/>
<feature type="region of interest" description="Disordered" evidence="1">
    <location>
        <begin position="1"/>
        <end position="55"/>
    </location>
</feature>
<gene>
    <name evidence="3" type="ORF">ISN44_As11g023600</name>
</gene>
<evidence type="ECO:0000313" key="4">
    <source>
        <dbReference type="Proteomes" id="UP000694251"/>
    </source>
</evidence>
<dbReference type="InterPro" id="IPR004312">
    <property type="entry name" value="ATHILA_Orf1_C"/>
</dbReference>
<dbReference type="Pfam" id="PF03078">
    <property type="entry name" value="ATHILA"/>
    <property type="match status" value="1"/>
</dbReference>
<name>A0A8T1ZAX6_ARASU</name>
<accession>A0A8T1ZAX6</accession>
<dbReference type="OrthoDB" id="1111629at2759"/>
<reference evidence="3 4" key="1">
    <citation type="submission" date="2020-12" db="EMBL/GenBank/DDBJ databases">
        <title>Concerted genomic and epigenomic changes stabilize Arabidopsis allopolyploids.</title>
        <authorList>
            <person name="Chen Z."/>
        </authorList>
    </citation>
    <scope>NUCLEOTIDE SEQUENCE [LARGE SCALE GENOMIC DNA]</scope>
    <source>
        <strain evidence="3">As9502</strain>
        <tissue evidence="3">Leaf</tissue>
    </source>
</reference>
<evidence type="ECO:0000313" key="3">
    <source>
        <dbReference type="EMBL" id="KAG7556310.1"/>
    </source>
</evidence>
<evidence type="ECO:0000259" key="2">
    <source>
        <dbReference type="Pfam" id="PF03078"/>
    </source>
</evidence>
<dbReference type="AlphaFoldDB" id="A0A8T1ZAX6"/>
<dbReference type="Proteomes" id="UP000694251">
    <property type="component" value="Chromosome 11"/>
</dbReference>
<sequence>MTKTKQTPGEKAQEQVAKAKSQKKKEGKRPVHETSGSESGSESGSGSPKVGKKKAPPPTFTYNDYYKLLKAVEFLPTKYADHKLLSELGIHEDVHQIFKNIGLGNFFLMEFPAYKIPTCQFLASLTVHLDPINPTSETLGYIEFRVGGKLFQVKFHDLDSIFGFPGGTTINLPLNRLEQKHVWETIAIGDYKKGAVKGSDIRNPAIRYAHKVLAHTLYARKETAIVKMDEMSLLIGGIKPMLQTCRNGVEIHGRYEAISNAYFLAKQLLYYKRWVTTTNLSSAQLSIGGIITPILIFCGVKLGGDKKELTRIDAPYLSKIDYLIGRLGSSYAYSYHVSLKVQKNVLLPNRDITTLMTRDNVIFLPNDDVLYNAKIHPLLDPICGLQTNKQVDVGYSRDALPAPRVIGRERYNFQPYDGPIQNKALRHAHNSINLLQRFVKWQGRSIKKLLRKVKSLEGEVKSLKGKPNGGEPSHHEEEMVEETEGNEGTNNGMDMDGRHSYHAPSSSFIEHQEPPRPSSYEQRPRRKRRAIRSPTPSSSNPPFSFDSTESIDSTHQN</sequence>
<protein>
    <recommendedName>
        <fullName evidence="2">Arabidopsis retrotransposon Orf1 C-terminal domain-containing protein</fullName>
    </recommendedName>
</protein>
<feature type="region of interest" description="Disordered" evidence="1">
    <location>
        <begin position="461"/>
        <end position="557"/>
    </location>
</feature>
<keyword evidence="4" id="KW-1185">Reference proteome</keyword>
<evidence type="ECO:0000256" key="1">
    <source>
        <dbReference type="SAM" id="MobiDB-lite"/>
    </source>
</evidence>
<feature type="domain" description="Arabidopsis retrotransposon Orf1 C-terminal" evidence="2">
    <location>
        <begin position="57"/>
        <end position="461"/>
    </location>
</feature>